<dbReference type="PANTHER" id="PTHR43584:SF8">
    <property type="entry name" value="N-ACETYLMURAMATE ALPHA-1-PHOSPHATE URIDYLYLTRANSFERASE"/>
    <property type="match status" value="1"/>
</dbReference>
<evidence type="ECO:0000259" key="3">
    <source>
        <dbReference type="Pfam" id="PF00483"/>
    </source>
</evidence>
<comment type="caution">
    <text evidence="4">The sequence shown here is derived from an EMBL/GenBank/DDBJ whole genome shotgun (WGS) entry which is preliminary data.</text>
</comment>
<dbReference type="InterPro" id="IPR050065">
    <property type="entry name" value="GlmU-like"/>
</dbReference>
<dbReference type="Proteomes" id="UP000196531">
    <property type="component" value="Unassembled WGS sequence"/>
</dbReference>
<evidence type="ECO:0000256" key="2">
    <source>
        <dbReference type="ARBA" id="ARBA00022695"/>
    </source>
</evidence>
<dbReference type="Pfam" id="PF00483">
    <property type="entry name" value="NTP_transferase"/>
    <property type="match status" value="1"/>
</dbReference>
<dbReference type="InterPro" id="IPR005835">
    <property type="entry name" value="NTP_transferase_dom"/>
</dbReference>
<evidence type="ECO:0000313" key="5">
    <source>
        <dbReference type="Proteomes" id="UP000196531"/>
    </source>
</evidence>
<dbReference type="AlphaFoldDB" id="A0A1Y5F184"/>
<accession>A0A1Y5F184</accession>
<dbReference type="SUPFAM" id="SSF53448">
    <property type="entry name" value="Nucleotide-diphospho-sugar transferases"/>
    <property type="match status" value="1"/>
</dbReference>
<dbReference type="PANTHER" id="PTHR43584">
    <property type="entry name" value="NUCLEOTIDYL TRANSFERASE"/>
    <property type="match status" value="1"/>
</dbReference>
<keyword evidence="1" id="KW-0808">Transferase</keyword>
<dbReference type="EMBL" id="MAAO01000016">
    <property type="protein sequence ID" value="OUR92887.1"/>
    <property type="molecule type" value="Genomic_DNA"/>
</dbReference>
<evidence type="ECO:0000313" key="4">
    <source>
        <dbReference type="EMBL" id="OUR92887.1"/>
    </source>
</evidence>
<dbReference type="Gene3D" id="3.90.550.10">
    <property type="entry name" value="Spore Coat Polysaccharide Biosynthesis Protein SpsA, Chain A"/>
    <property type="match status" value="1"/>
</dbReference>
<proteinExistence type="predicted"/>
<keyword evidence="2" id="KW-0548">Nucleotidyltransferase</keyword>
<evidence type="ECO:0000256" key="1">
    <source>
        <dbReference type="ARBA" id="ARBA00022679"/>
    </source>
</evidence>
<dbReference type="InterPro" id="IPR029044">
    <property type="entry name" value="Nucleotide-diphossugar_trans"/>
</dbReference>
<dbReference type="GO" id="GO:0016779">
    <property type="term" value="F:nucleotidyltransferase activity"/>
    <property type="evidence" value="ECO:0007669"/>
    <property type="project" value="UniProtKB-KW"/>
</dbReference>
<sequence length="300" mass="34106">MKVENAFILGAGLGTRMGEVGKVLPKLLWPVFEKSLLELQVDFAKSLGVQNIYINTHFHAEQIHKYISEKKLNINVLHEESLLDIGGGIHNLAKLLSYKGKVLILNGDQFLFQEISHYERLINLSDNYTATLLGLKVSHDSGYNELILENNQLIEITKHDSKEDYFTYSGSSIINLSKLIPVSGESKFFDSVAKYKDQSVYVYNHDELEYWDFGTAERYFESMRKVFSLKQSHLYNFLINSNAITVSKVGKNSTYNCTGTPYSINLTNEENPGFGNIVIEGKDDSTFKKCIVFNEIKTQI</sequence>
<organism evidence="4 5">
    <name type="scientific">Halobacteriovorax marinus</name>
    <dbReference type="NCBI Taxonomy" id="97084"/>
    <lineage>
        <taxon>Bacteria</taxon>
        <taxon>Pseudomonadati</taxon>
        <taxon>Bdellovibrionota</taxon>
        <taxon>Bacteriovoracia</taxon>
        <taxon>Bacteriovoracales</taxon>
        <taxon>Halobacteriovoraceae</taxon>
        <taxon>Halobacteriovorax</taxon>
    </lineage>
</organism>
<reference evidence="5" key="1">
    <citation type="journal article" date="2017" name="Proc. Natl. Acad. Sci. U.S.A.">
        <title>Simulation of Deepwater Horizon oil plume reveals substrate specialization within a complex community of hydrocarbon-degraders.</title>
        <authorList>
            <person name="Hu P."/>
            <person name="Dubinsky E.A."/>
            <person name="Probst A.J."/>
            <person name="Wang J."/>
            <person name="Sieber C.M.K."/>
            <person name="Tom L.M."/>
            <person name="Gardinali P."/>
            <person name="Banfield J.F."/>
            <person name="Atlas R.M."/>
            <person name="Andersen G.L."/>
        </authorList>
    </citation>
    <scope>NUCLEOTIDE SEQUENCE [LARGE SCALE GENOMIC DNA]</scope>
</reference>
<name>A0A1Y5F184_9BACT</name>
<protein>
    <recommendedName>
        <fullName evidence="3">Nucleotidyl transferase domain-containing protein</fullName>
    </recommendedName>
</protein>
<gene>
    <name evidence="4" type="ORF">A9Q84_20460</name>
</gene>
<feature type="domain" description="Nucleotidyl transferase" evidence="3">
    <location>
        <begin position="6"/>
        <end position="143"/>
    </location>
</feature>